<dbReference type="EMBL" id="ACCL02000001">
    <property type="protein sequence ID" value="EET62704.1"/>
    <property type="molecule type" value="Genomic_DNA"/>
</dbReference>
<dbReference type="GO" id="GO:0003677">
    <property type="term" value="F:DNA binding"/>
    <property type="evidence" value="ECO:0007669"/>
    <property type="project" value="InterPro"/>
</dbReference>
<dbReference type="STRING" id="168384.SAMN05660368_01685"/>
<accession>C6L8W5</accession>
<comment type="caution">
    <text evidence="1">The sequence shown here is derived from an EMBL/GenBank/DDBJ whole genome shotgun (WGS) entry which is preliminary data.</text>
</comment>
<evidence type="ECO:0000313" key="1">
    <source>
        <dbReference type="EMBL" id="EET62704.1"/>
    </source>
</evidence>
<dbReference type="SUPFAM" id="SSF54171">
    <property type="entry name" value="DNA-binding domain"/>
    <property type="match status" value="1"/>
</dbReference>
<gene>
    <name evidence="1" type="ORF">BRYFOR_05054</name>
</gene>
<reference evidence="1" key="1">
    <citation type="submission" date="2009-07" db="EMBL/GenBank/DDBJ databases">
        <authorList>
            <person name="Weinstock G."/>
            <person name="Sodergren E."/>
            <person name="Clifton S."/>
            <person name="Fulton L."/>
            <person name="Fulton B."/>
            <person name="Courtney L."/>
            <person name="Fronick C."/>
            <person name="Harrison M."/>
            <person name="Strong C."/>
            <person name="Farmer C."/>
            <person name="Delahaunty K."/>
            <person name="Markovic C."/>
            <person name="Hall O."/>
            <person name="Minx P."/>
            <person name="Tomlinson C."/>
            <person name="Mitreva M."/>
            <person name="Nelson J."/>
            <person name="Hou S."/>
            <person name="Wollam A."/>
            <person name="Pepin K.H."/>
            <person name="Johnson M."/>
            <person name="Bhonagiri V."/>
            <person name="Nash W.E."/>
            <person name="Warren W."/>
            <person name="Chinwalla A."/>
            <person name="Mardis E.R."/>
            <person name="Wilson R.K."/>
        </authorList>
    </citation>
    <scope>NUCLEOTIDE SEQUENCE [LARGE SCALE GENOMIC DNA]</scope>
    <source>
        <strain evidence="1">DSM 14469</strain>
    </source>
</reference>
<keyword evidence="2" id="KW-1185">Reference proteome</keyword>
<dbReference type="OrthoDB" id="552713at2"/>
<protein>
    <submittedName>
        <fullName evidence="1">AP2 domain protein</fullName>
    </submittedName>
</protein>
<organism evidence="1 2">
    <name type="scientific">Marvinbryantia formatexigens DSM 14469</name>
    <dbReference type="NCBI Taxonomy" id="478749"/>
    <lineage>
        <taxon>Bacteria</taxon>
        <taxon>Bacillati</taxon>
        <taxon>Bacillota</taxon>
        <taxon>Clostridia</taxon>
        <taxon>Lachnospirales</taxon>
        <taxon>Lachnospiraceae</taxon>
        <taxon>Marvinbryantia</taxon>
    </lineage>
</organism>
<name>C6L8W5_9FIRM</name>
<dbReference type="InterPro" id="IPR016177">
    <property type="entry name" value="DNA-bd_dom_sf"/>
</dbReference>
<sequence>MAGKSSDLTGKRFGRLCVLEKTDERWSGYIVWKCVCDCGNEILADTRRLKRGTIRDCGCSSRHSANGGKKAEDLTGQRFGNLTVISRAENQKKRVCWKCRCDCGNEKIIAARKLKAGTAQSCGCQDMGFRHAKLDLAGQRFGRLTVLYPTDEKNKKLSLYWHCRCTCGNELDVSRDALLSGAKKSCGCLQQEAWDGIKNQLTRVDGTCIEWLEKRKYRCDNTSGFRGVNRMKQGGYRVTIGFKGKRFYIGKYRSFQEAVQARLEAEELVHEGFVKRYRLWQQKAAQDAEWGTQNPLIFEVERKNGNLHIISNINS</sequence>
<evidence type="ECO:0000313" key="2">
    <source>
        <dbReference type="Proteomes" id="UP000005561"/>
    </source>
</evidence>
<dbReference type="eggNOG" id="ENOG5032U0J">
    <property type="taxonomic scope" value="Bacteria"/>
</dbReference>
<dbReference type="AlphaFoldDB" id="C6L8W5"/>
<proteinExistence type="predicted"/>
<dbReference type="Proteomes" id="UP000005561">
    <property type="component" value="Unassembled WGS sequence"/>
</dbReference>
<dbReference type="RefSeq" id="WP_006859856.1">
    <property type="nucleotide sequence ID" value="NZ_ACCL02000001.1"/>
</dbReference>